<dbReference type="OrthoDB" id="1934862at2759"/>
<reference evidence="3 4" key="1">
    <citation type="submission" date="2019-08" db="EMBL/GenBank/DDBJ databases">
        <title>Draft genome sequences of two oriental melons (Cucumis melo L. var makuwa).</title>
        <authorList>
            <person name="Kwon S.-Y."/>
        </authorList>
    </citation>
    <scope>NUCLEOTIDE SEQUENCE [LARGE SCALE GENOMIC DNA]</scope>
    <source>
        <strain evidence="4">cv. Chang Bougi</strain>
        <strain evidence="3">cv. SW 3</strain>
        <tissue evidence="1">Leaf</tissue>
    </source>
</reference>
<organism evidence="1 3">
    <name type="scientific">Cucumis melo var. makuwa</name>
    <name type="common">Oriental melon</name>
    <dbReference type="NCBI Taxonomy" id="1194695"/>
    <lineage>
        <taxon>Eukaryota</taxon>
        <taxon>Viridiplantae</taxon>
        <taxon>Streptophyta</taxon>
        <taxon>Embryophyta</taxon>
        <taxon>Tracheophyta</taxon>
        <taxon>Spermatophyta</taxon>
        <taxon>Magnoliopsida</taxon>
        <taxon>eudicotyledons</taxon>
        <taxon>Gunneridae</taxon>
        <taxon>Pentapetalae</taxon>
        <taxon>rosids</taxon>
        <taxon>fabids</taxon>
        <taxon>Cucurbitales</taxon>
        <taxon>Cucurbitaceae</taxon>
        <taxon>Benincaseae</taxon>
        <taxon>Cucumis</taxon>
    </lineage>
</organism>
<protein>
    <submittedName>
        <fullName evidence="1">Transposon Tf2-1 polyprotein isoform X1</fullName>
    </submittedName>
</protein>
<dbReference type="EMBL" id="SSTD01011480">
    <property type="protein sequence ID" value="TYK09621.1"/>
    <property type="molecule type" value="Genomic_DNA"/>
</dbReference>
<accession>A0A5A7SN02</accession>
<gene>
    <name evidence="2" type="ORF">E5676_scaffold447G00150</name>
    <name evidence="1" type="ORF">E6C27_scaffold34G00970</name>
</gene>
<dbReference type="Proteomes" id="UP000321393">
    <property type="component" value="Unassembled WGS sequence"/>
</dbReference>
<evidence type="ECO:0000313" key="3">
    <source>
        <dbReference type="Proteomes" id="UP000321393"/>
    </source>
</evidence>
<evidence type="ECO:0000313" key="4">
    <source>
        <dbReference type="Proteomes" id="UP000321947"/>
    </source>
</evidence>
<sequence length="174" mass="19323">MNGLFPLIKAEVAFCPPKGLTKMMEVAQLVENREIIRGDANLSEFSDGKYPAQAVASAKTGANYVAGENKGNTVFSIRTITLRSSSVAEFHKEGTSKRFPMQSFKLEKKRAYALGLNYLGTMKVRGKLQDEDVQELPFKAKEFCKALEVQLKDWTVKENFLPLQLGGVDIILGM</sequence>
<comment type="caution">
    <text evidence="1">The sequence shown here is derived from an EMBL/GenBank/DDBJ whole genome shotgun (WGS) entry which is preliminary data.</text>
</comment>
<evidence type="ECO:0000313" key="1">
    <source>
        <dbReference type="EMBL" id="KAA0025835.1"/>
    </source>
</evidence>
<dbReference type="Proteomes" id="UP000321947">
    <property type="component" value="Unassembled WGS sequence"/>
</dbReference>
<dbReference type="AlphaFoldDB" id="A0A5A7SN02"/>
<evidence type="ECO:0000313" key="2">
    <source>
        <dbReference type="EMBL" id="TYK09621.1"/>
    </source>
</evidence>
<proteinExistence type="predicted"/>
<dbReference type="EMBL" id="SSTE01023063">
    <property type="protein sequence ID" value="KAA0025835.1"/>
    <property type="molecule type" value="Genomic_DNA"/>
</dbReference>
<name>A0A5A7SN02_CUCMM</name>